<proteinExistence type="predicted"/>
<feature type="compositionally biased region" description="Low complexity" evidence="1">
    <location>
        <begin position="444"/>
        <end position="460"/>
    </location>
</feature>
<feature type="compositionally biased region" description="Polar residues" evidence="1">
    <location>
        <begin position="416"/>
        <end position="431"/>
    </location>
</feature>
<dbReference type="InterPro" id="IPR034443">
    <property type="entry name" value="PB1A10.08"/>
</dbReference>
<accession>A0A507ARW0</accession>
<feature type="compositionally biased region" description="Polar residues" evidence="1">
    <location>
        <begin position="245"/>
        <end position="256"/>
    </location>
</feature>
<feature type="region of interest" description="Disordered" evidence="1">
    <location>
        <begin position="372"/>
        <end position="461"/>
    </location>
</feature>
<feature type="compositionally biased region" description="Low complexity" evidence="1">
    <location>
        <begin position="21"/>
        <end position="60"/>
    </location>
</feature>
<feature type="region of interest" description="Disordered" evidence="1">
    <location>
        <begin position="1"/>
        <end position="146"/>
    </location>
</feature>
<dbReference type="EMBL" id="SKBQ01000067">
    <property type="protein sequence ID" value="TPX09436.1"/>
    <property type="molecule type" value="Genomic_DNA"/>
</dbReference>
<comment type="caution">
    <text evidence="2">The sequence shown here is derived from an EMBL/GenBank/DDBJ whole genome shotgun (WGS) entry which is preliminary data.</text>
</comment>
<dbReference type="PANTHER" id="PTHR42051:SF1">
    <property type="entry name" value="MEIOTICALLY UP-REGULATED PROTEIN PB1A10.08"/>
    <property type="match status" value="1"/>
</dbReference>
<dbReference type="InParanoid" id="A0A507ARW0"/>
<feature type="region of interest" description="Disordered" evidence="1">
    <location>
        <begin position="245"/>
        <end position="288"/>
    </location>
</feature>
<evidence type="ECO:0000313" key="3">
    <source>
        <dbReference type="Proteomes" id="UP000319257"/>
    </source>
</evidence>
<dbReference type="GeneID" id="41976771"/>
<dbReference type="RefSeq" id="XP_030991147.1">
    <property type="nucleotide sequence ID" value="XM_031144276.1"/>
</dbReference>
<dbReference type="PANTHER" id="PTHR42051">
    <property type="entry name" value="MEIOTICALLY UP-REGULATED PROTEIN PB1A10.08"/>
    <property type="match status" value="1"/>
</dbReference>
<dbReference type="STRING" id="1093900.A0A507ARW0"/>
<feature type="compositionally biased region" description="Basic residues" evidence="1">
    <location>
        <begin position="109"/>
        <end position="128"/>
    </location>
</feature>
<dbReference type="OrthoDB" id="4181307at2759"/>
<dbReference type="AlphaFoldDB" id="A0A507ARW0"/>
<keyword evidence="3" id="KW-1185">Reference proteome</keyword>
<reference evidence="2 3" key="1">
    <citation type="submission" date="2019-06" db="EMBL/GenBank/DDBJ databases">
        <title>Draft genome sequence of the filamentous fungus Phialemoniopsis curvata isolated from diesel fuel.</title>
        <authorList>
            <person name="Varaljay V.A."/>
            <person name="Lyon W.J."/>
            <person name="Crouch A.L."/>
            <person name="Drake C.E."/>
            <person name="Hollomon J.M."/>
            <person name="Nadeau L.J."/>
            <person name="Nunn H.S."/>
            <person name="Stevenson B.S."/>
            <person name="Bojanowski C.L."/>
            <person name="Crookes-Goodson W.J."/>
        </authorList>
    </citation>
    <scope>NUCLEOTIDE SEQUENCE [LARGE SCALE GENOMIC DNA]</scope>
    <source>
        <strain evidence="2 3">D216</strain>
    </source>
</reference>
<sequence>MISPRSYLVSRQKETHHAVGSPSSPSPSSSSSPPRSPVPSKSSYAQSRSIFTSSTRTSSTPAMAFKRKEADTKSPTPSPPKTTTTLTRPTTPTSPVKIPVNSKNETAHSHPHPHKHHRHHGDRRHNHHNSSASRQNPRTPHHNPDAIPASVAALLAITNIPPPRSSRSLRRRAAYEKRMTVDSIIEQSHEAEKEISITLSKSPLDVLLSAPEDLEDDDISICDSTADSILSANTVSFESVPSLTDSFTTGTISSLESPSTPPRRRRTKPTRKSLEPVSSPPGVQEVVHPLSSPTIDVEELDFRVFEPASDASDKKAESRFPFRPLKSAFKSNLTASLRALRNAARSFSNMQLTSIPPEDFLTRSILTLDPRIPYTDERRPPPLEDEPSAALRRYLNPTTSARIESRPSEAGRPAGQSRTAFTASIQMQTYKVSRARSGSPMSFRSPYGSRPTSSGSSASTQKSLPLAFDALPGPRQREVRENPDFIRIAVMEMAMRKNGKLDDRKPGRARLALPPRKMTARPYDIGPDGVPARWVAVTI</sequence>
<feature type="compositionally biased region" description="Low complexity" evidence="1">
    <location>
        <begin position="81"/>
        <end position="95"/>
    </location>
</feature>
<organism evidence="2 3">
    <name type="scientific">Thyridium curvatum</name>
    <dbReference type="NCBI Taxonomy" id="1093900"/>
    <lineage>
        <taxon>Eukaryota</taxon>
        <taxon>Fungi</taxon>
        <taxon>Dikarya</taxon>
        <taxon>Ascomycota</taxon>
        <taxon>Pezizomycotina</taxon>
        <taxon>Sordariomycetes</taxon>
        <taxon>Sordariomycetidae</taxon>
        <taxon>Thyridiales</taxon>
        <taxon>Thyridiaceae</taxon>
        <taxon>Thyridium</taxon>
    </lineage>
</organism>
<gene>
    <name evidence="2" type="ORF">E0L32_009324</name>
</gene>
<protein>
    <submittedName>
        <fullName evidence="2">Uncharacterized protein</fullName>
    </submittedName>
</protein>
<evidence type="ECO:0000313" key="2">
    <source>
        <dbReference type="EMBL" id="TPX09436.1"/>
    </source>
</evidence>
<name>A0A507ARW0_9PEZI</name>
<evidence type="ECO:0000256" key="1">
    <source>
        <dbReference type="SAM" id="MobiDB-lite"/>
    </source>
</evidence>
<feature type="compositionally biased region" description="Basic residues" evidence="1">
    <location>
        <begin position="262"/>
        <end position="271"/>
    </location>
</feature>
<dbReference type="Proteomes" id="UP000319257">
    <property type="component" value="Unassembled WGS sequence"/>
</dbReference>